<keyword evidence="1" id="KW-1133">Transmembrane helix</keyword>
<organism evidence="2 3">
    <name type="scientific">Streptomyces swartbergensis</name>
    <dbReference type="NCBI Taxonomy" id="487165"/>
    <lineage>
        <taxon>Bacteria</taxon>
        <taxon>Bacillati</taxon>
        <taxon>Actinomycetota</taxon>
        <taxon>Actinomycetes</taxon>
        <taxon>Kitasatosporales</taxon>
        <taxon>Streptomycetaceae</taxon>
        <taxon>Streptomyces</taxon>
    </lineage>
</organism>
<proteinExistence type="predicted"/>
<feature type="transmembrane region" description="Helical" evidence="1">
    <location>
        <begin position="220"/>
        <end position="240"/>
    </location>
</feature>
<keyword evidence="3" id="KW-1185">Reference proteome</keyword>
<sequence>MTTAVLRTEVDKLRSPASTWWFLGITAAVSLALSGFGVRETAEGQEPGIADVLTGPVFAQLLIMVFAARSATMEFRRGTIWASRLAVPSWYRLLAGKAAVFAGLAALAGAVLMAGGLAVAALAEPTARLTPDSGLDWRQLLTVPVAFAITAVIGLAVGLLLKSGGATVAVVLVWSLVAEPALGAAGEWLLSVDIGAWLPFIALSDFQGQPGGTPFPGGPYAAGLYVTVLAVGLLTAAIRLQERREP</sequence>
<feature type="transmembrane region" description="Helical" evidence="1">
    <location>
        <begin position="143"/>
        <end position="161"/>
    </location>
</feature>
<evidence type="ECO:0000313" key="2">
    <source>
        <dbReference type="EMBL" id="OUC97189.1"/>
    </source>
</evidence>
<name>A0A243RQF6_9ACTN</name>
<evidence type="ECO:0000313" key="3">
    <source>
        <dbReference type="Proteomes" id="UP000195105"/>
    </source>
</evidence>
<dbReference type="EMBL" id="NGFN01000252">
    <property type="protein sequence ID" value="OUC97189.1"/>
    <property type="molecule type" value="Genomic_DNA"/>
</dbReference>
<evidence type="ECO:0000256" key="1">
    <source>
        <dbReference type="SAM" id="Phobius"/>
    </source>
</evidence>
<keyword evidence="1" id="KW-0812">Transmembrane</keyword>
<protein>
    <recommendedName>
        <fullName evidence="4">ABC transporter permease</fullName>
    </recommendedName>
</protein>
<comment type="caution">
    <text evidence="2">The sequence shown here is derived from an EMBL/GenBank/DDBJ whole genome shotgun (WGS) entry which is preliminary data.</text>
</comment>
<feature type="transmembrane region" description="Helical" evidence="1">
    <location>
        <begin position="20"/>
        <end position="37"/>
    </location>
</feature>
<gene>
    <name evidence="2" type="ORF">CA983_30795</name>
</gene>
<accession>A0A243RQF6</accession>
<dbReference type="RefSeq" id="WP_086604111.1">
    <property type="nucleotide sequence ID" value="NZ_NGFN01000252.1"/>
</dbReference>
<reference evidence="2 3" key="1">
    <citation type="submission" date="2017-05" db="EMBL/GenBank/DDBJ databases">
        <title>Biotechnological potential of actinobacteria isolated from South African environments.</title>
        <authorList>
            <person name="Le Roes-Hill M."/>
            <person name="Prins A."/>
            <person name="Durrell K.A."/>
        </authorList>
    </citation>
    <scope>NUCLEOTIDE SEQUENCE [LARGE SCALE GENOMIC DNA]</scope>
    <source>
        <strain evidence="2 3">HMC13</strain>
    </source>
</reference>
<feature type="transmembrane region" description="Helical" evidence="1">
    <location>
        <begin position="49"/>
        <end position="68"/>
    </location>
</feature>
<feature type="transmembrane region" description="Helical" evidence="1">
    <location>
        <begin position="168"/>
        <end position="190"/>
    </location>
</feature>
<evidence type="ECO:0008006" key="4">
    <source>
        <dbReference type="Google" id="ProtNLM"/>
    </source>
</evidence>
<dbReference type="Proteomes" id="UP000195105">
    <property type="component" value="Unassembled WGS sequence"/>
</dbReference>
<feature type="transmembrane region" description="Helical" evidence="1">
    <location>
        <begin position="98"/>
        <end position="123"/>
    </location>
</feature>
<keyword evidence="1" id="KW-0472">Membrane</keyword>
<dbReference type="AlphaFoldDB" id="A0A243RQF6"/>